<dbReference type="GO" id="GO:0004792">
    <property type="term" value="F:thiosulfate-cyanide sulfurtransferase activity"/>
    <property type="evidence" value="ECO:0007669"/>
    <property type="project" value="TreeGrafter"/>
</dbReference>
<evidence type="ECO:0000259" key="4">
    <source>
        <dbReference type="PROSITE" id="PS50206"/>
    </source>
</evidence>
<dbReference type="InterPro" id="IPR035985">
    <property type="entry name" value="Ubiquitin-activating_enz"/>
</dbReference>
<name>A0A2R5GVI5_9STRA</name>
<keyword evidence="3" id="KW-0067">ATP-binding</keyword>
<proteinExistence type="predicted"/>
<dbReference type="GO" id="GO:0016779">
    <property type="term" value="F:nucleotidyltransferase activity"/>
    <property type="evidence" value="ECO:0007669"/>
    <property type="project" value="UniProtKB-KW"/>
</dbReference>
<sequence>MQILRQFRACEPSITEARQGEEKTKKKQIASAAPWLRETSDAGLSHEDLARFARQLAVPGFGAHAQARVRDAKVLVVGAGGLGSPVIGLLAAAGVGRLGVVDGDDVELSNLHRQLLHSEAEVGARKAESAARAVKRINSGVKVDVYPFYLSARNVMQLVAEVDLVIEATDSLASKYFVNDACRFAGKPVILAAAQGVEGQVALYAPHGPCYRCMFPQPPPRSHRTTCQEDGVLGPVPYMVGSLQALLALQYLGADPATRQEVFGKFLHMFDGAPEHLGMRRVKLPENRRKICALCSPTAPTIQSLRDSASFANDFELFATCNVVTAGAVPGEGKVATLSWDKLQGLDPKRVLLVDVREARFREMLRFEGSHNIFVDALVADKGEQARILECVRKQVATCGGRRVDVVAFCNRGNDSKIAARFLDTFLKEENCSVAHVPGGMASYLD</sequence>
<keyword evidence="2" id="KW-0547">Nucleotide-binding</keyword>
<dbReference type="InterPro" id="IPR045886">
    <property type="entry name" value="ThiF/MoeB/HesA"/>
</dbReference>
<protein>
    <submittedName>
        <fullName evidence="5">Adenylyltransferase and sulfurtransferase MOCS3</fullName>
    </submittedName>
</protein>
<dbReference type="SUPFAM" id="SSF52821">
    <property type="entry name" value="Rhodanese/Cell cycle control phosphatase"/>
    <property type="match status" value="1"/>
</dbReference>
<organism evidence="5 6">
    <name type="scientific">Hondaea fermentalgiana</name>
    <dbReference type="NCBI Taxonomy" id="2315210"/>
    <lineage>
        <taxon>Eukaryota</taxon>
        <taxon>Sar</taxon>
        <taxon>Stramenopiles</taxon>
        <taxon>Bigyra</taxon>
        <taxon>Labyrinthulomycetes</taxon>
        <taxon>Thraustochytrida</taxon>
        <taxon>Thraustochytriidae</taxon>
        <taxon>Hondaea</taxon>
    </lineage>
</organism>
<dbReference type="AlphaFoldDB" id="A0A2R5GVI5"/>
<dbReference type="GO" id="GO:0005737">
    <property type="term" value="C:cytoplasm"/>
    <property type="evidence" value="ECO:0007669"/>
    <property type="project" value="TreeGrafter"/>
</dbReference>
<dbReference type="InterPro" id="IPR001763">
    <property type="entry name" value="Rhodanese-like_dom"/>
</dbReference>
<feature type="domain" description="Rhodanese" evidence="4">
    <location>
        <begin position="347"/>
        <end position="446"/>
    </location>
</feature>
<dbReference type="SUPFAM" id="SSF69572">
    <property type="entry name" value="Activating enzymes of the ubiquitin-like proteins"/>
    <property type="match status" value="1"/>
</dbReference>
<dbReference type="Proteomes" id="UP000241890">
    <property type="component" value="Unassembled WGS sequence"/>
</dbReference>
<gene>
    <name evidence="5" type="ORF">FCC1311_105622</name>
</gene>
<evidence type="ECO:0000256" key="1">
    <source>
        <dbReference type="ARBA" id="ARBA00022679"/>
    </source>
</evidence>
<evidence type="ECO:0000256" key="2">
    <source>
        <dbReference type="ARBA" id="ARBA00022741"/>
    </source>
</evidence>
<keyword evidence="6" id="KW-1185">Reference proteome</keyword>
<dbReference type="GO" id="GO:0008641">
    <property type="term" value="F:ubiquitin-like modifier activating enzyme activity"/>
    <property type="evidence" value="ECO:0007669"/>
    <property type="project" value="InterPro"/>
</dbReference>
<dbReference type="OrthoDB" id="10261062at2759"/>
<dbReference type="InterPro" id="IPR000594">
    <property type="entry name" value="ThiF_NAD_FAD-bd"/>
</dbReference>
<dbReference type="EMBL" id="BEYU01000188">
    <property type="protein sequence ID" value="GBG34339.1"/>
    <property type="molecule type" value="Genomic_DNA"/>
</dbReference>
<evidence type="ECO:0000313" key="6">
    <source>
        <dbReference type="Proteomes" id="UP000241890"/>
    </source>
</evidence>
<dbReference type="Pfam" id="PF00899">
    <property type="entry name" value="ThiF"/>
    <property type="match status" value="1"/>
</dbReference>
<accession>A0A2R5GVI5</accession>
<dbReference type="PANTHER" id="PTHR10953">
    <property type="entry name" value="UBIQUITIN-ACTIVATING ENZYME E1"/>
    <property type="match status" value="1"/>
</dbReference>
<dbReference type="InterPro" id="IPR036873">
    <property type="entry name" value="Rhodanese-like_dom_sf"/>
</dbReference>
<dbReference type="PANTHER" id="PTHR10953:SF102">
    <property type="entry name" value="ADENYLYLTRANSFERASE AND SULFURTRANSFERASE MOCS3"/>
    <property type="match status" value="1"/>
</dbReference>
<dbReference type="Gene3D" id="3.40.250.10">
    <property type="entry name" value="Rhodanese-like domain"/>
    <property type="match status" value="1"/>
</dbReference>
<keyword evidence="1 5" id="KW-0808">Transferase</keyword>
<evidence type="ECO:0000256" key="3">
    <source>
        <dbReference type="ARBA" id="ARBA00022840"/>
    </source>
</evidence>
<evidence type="ECO:0000313" key="5">
    <source>
        <dbReference type="EMBL" id="GBG34339.1"/>
    </source>
</evidence>
<dbReference type="Gene3D" id="3.40.50.720">
    <property type="entry name" value="NAD(P)-binding Rossmann-like Domain"/>
    <property type="match status" value="1"/>
</dbReference>
<reference evidence="5 6" key="1">
    <citation type="submission" date="2017-12" db="EMBL/GenBank/DDBJ databases">
        <title>Sequencing, de novo assembly and annotation of complete genome of a new Thraustochytrid species, strain FCC1311.</title>
        <authorList>
            <person name="Sedici K."/>
            <person name="Godart F."/>
            <person name="Aiese Cigliano R."/>
            <person name="Sanseverino W."/>
            <person name="Barakat M."/>
            <person name="Ortet P."/>
            <person name="Marechal E."/>
            <person name="Cagnac O."/>
            <person name="Amato A."/>
        </authorList>
    </citation>
    <scope>NUCLEOTIDE SEQUENCE [LARGE SCALE GENOMIC DNA]</scope>
</reference>
<dbReference type="CDD" id="cd00757">
    <property type="entry name" value="ThiF_MoeB_HesA_family"/>
    <property type="match status" value="1"/>
</dbReference>
<comment type="caution">
    <text evidence="5">The sequence shown here is derived from an EMBL/GenBank/DDBJ whole genome shotgun (WGS) entry which is preliminary data.</text>
</comment>
<keyword evidence="5" id="KW-0548">Nucleotidyltransferase</keyword>
<dbReference type="FunFam" id="3.40.50.720:FF:000033">
    <property type="entry name" value="Adenylyltransferase and sulfurtransferase MOCS3"/>
    <property type="match status" value="1"/>
</dbReference>
<dbReference type="InParanoid" id="A0A2R5GVI5"/>
<dbReference type="PROSITE" id="PS50206">
    <property type="entry name" value="RHODANESE_3"/>
    <property type="match status" value="1"/>
</dbReference>
<dbReference type="GO" id="GO:0005524">
    <property type="term" value="F:ATP binding"/>
    <property type="evidence" value="ECO:0007669"/>
    <property type="project" value="UniProtKB-KW"/>
</dbReference>